<evidence type="ECO:0000313" key="1">
    <source>
        <dbReference type="EMBL" id="GLB84028.1"/>
    </source>
</evidence>
<dbReference type="Proteomes" id="UP001064782">
    <property type="component" value="Unassembled WGS sequence"/>
</dbReference>
<evidence type="ECO:0000313" key="2">
    <source>
        <dbReference type="EMBL" id="GLD30090.1"/>
    </source>
</evidence>
<evidence type="ECO:0000313" key="3">
    <source>
        <dbReference type="Proteomes" id="UP001064782"/>
    </source>
</evidence>
<accession>A0A9P3UTZ2</accession>
<sequence>MPGAFAFAAMNFTGPAGTVVVLSTQRSLPPSLLIVTLTSFAPLFGGSVPPRLQAATANAAPTTTHRLNRLVRFDIGYSPPLRCLAAANTTGGDDTEGRDLPDPHRNTVDVFRTRGGEVAEFGGPSAGAKDSTCAWGAAAGTGEPRRLMACRAARSRSRRRRPSSRFIQRIIEVTKTTAITPTTTARATPARIGGVDRPFRVRNAAAMLAMSVAAEPSRRPLEKVPMNTPCM</sequence>
<organism evidence="2 3">
    <name type="scientific">Mycobacterium kiyosense</name>
    <dbReference type="NCBI Taxonomy" id="2871094"/>
    <lineage>
        <taxon>Bacteria</taxon>
        <taxon>Bacillati</taxon>
        <taxon>Actinomycetota</taxon>
        <taxon>Actinomycetes</taxon>
        <taxon>Mycobacteriales</taxon>
        <taxon>Mycobacteriaceae</taxon>
        <taxon>Mycobacterium</taxon>
    </lineage>
</organism>
<gene>
    <name evidence="2" type="ORF">Mkiyose1413_19730</name>
    <name evidence="1" type="ORF">SRL2020028_32840</name>
</gene>
<protein>
    <submittedName>
        <fullName evidence="2">Uncharacterized protein</fullName>
    </submittedName>
</protein>
<reference evidence="2" key="1">
    <citation type="submission" date="2022-08" db="EMBL/GenBank/DDBJ databases">
        <title>Mycobacterium kiyosense sp. nov., scotochromogenic slow-glowing species isolated from respiratory specimens.</title>
        <authorList>
            <person name="Fukano H."/>
            <person name="Kazumi Y."/>
            <person name="Sakagami N."/>
            <person name="Ato M."/>
            <person name="Mitarai S."/>
            <person name="Hoshino Y."/>
        </authorList>
    </citation>
    <scope>NUCLEOTIDE SEQUENCE</scope>
    <source>
        <strain evidence="2">1413</strain>
        <strain evidence="1">SRL2020-028</strain>
    </source>
</reference>
<dbReference type="EMBL" id="BRZI01000010">
    <property type="protein sequence ID" value="GLD30090.1"/>
    <property type="molecule type" value="Genomic_DNA"/>
</dbReference>
<dbReference type="AlphaFoldDB" id="A0A9P3UTZ2"/>
<dbReference type="EMBL" id="BRXE01000039">
    <property type="protein sequence ID" value="GLB84028.1"/>
    <property type="molecule type" value="Genomic_DNA"/>
</dbReference>
<keyword evidence="3" id="KW-1185">Reference proteome</keyword>
<proteinExistence type="predicted"/>
<name>A0A9P3UTZ2_9MYCO</name>
<comment type="caution">
    <text evidence="2">The sequence shown here is derived from an EMBL/GenBank/DDBJ whole genome shotgun (WGS) entry which is preliminary data.</text>
</comment>
<dbReference type="Proteomes" id="UP001165663">
    <property type="component" value="Unassembled WGS sequence"/>
</dbReference>